<feature type="non-terminal residue" evidence="1">
    <location>
        <position position="88"/>
    </location>
</feature>
<name>A0A382ZPE1_9ZZZZ</name>
<gene>
    <name evidence="1" type="ORF">METZ01_LOCUS450185</name>
</gene>
<dbReference type="AlphaFoldDB" id="A0A382ZPE1"/>
<organism evidence="1">
    <name type="scientific">marine metagenome</name>
    <dbReference type="NCBI Taxonomy" id="408172"/>
    <lineage>
        <taxon>unclassified sequences</taxon>
        <taxon>metagenomes</taxon>
        <taxon>ecological metagenomes</taxon>
    </lineage>
</organism>
<sequence length="88" mass="9534">MIRGAGAGGKKLTLARALKDTLRDRQDLKGKGQQLDLIADNIRFFAGDPSLYQDIKFTELKAVLGKINGAAKDAMESIEDKSKDKGVV</sequence>
<reference evidence="1" key="1">
    <citation type="submission" date="2018-05" db="EMBL/GenBank/DDBJ databases">
        <authorList>
            <person name="Lanie J.A."/>
            <person name="Ng W.-L."/>
            <person name="Kazmierczak K.M."/>
            <person name="Andrzejewski T.M."/>
            <person name="Davidsen T.M."/>
            <person name="Wayne K.J."/>
            <person name="Tettelin H."/>
            <person name="Glass J.I."/>
            <person name="Rusch D."/>
            <person name="Podicherti R."/>
            <person name="Tsui H.-C.T."/>
            <person name="Winkler M.E."/>
        </authorList>
    </citation>
    <scope>NUCLEOTIDE SEQUENCE</scope>
</reference>
<dbReference type="EMBL" id="UINC01185564">
    <property type="protein sequence ID" value="SVD97331.1"/>
    <property type="molecule type" value="Genomic_DNA"/>
</dbReference>
<accession>A0A382ZPE1</accession>
<evidence type="ECO:0000313" key="1">
    <source>
        <dbReference type="EMBL" id="SVD97331.1"/>
    </source>
</evidence>
<proteinExistence type="predicted"/>
<protein>
    <submittedName>
        <fullName evidence="1">Uncharacterized protein</fullName>
    </submittedName>
</protein>